<name>A0A8H3H1Q1_9AGAM</name>
<feature type="non-terminal residue" evidence="1">
    <location>
        <position position="1"/>
    </location>
</feature>
<evidence type="ECO:0000313" key="1">
    <source>
        <dbReference type="EMBL" id="CAE6475948.1"/>
    </source>
</evidence>
<proteinExistence type="predicted"/>
<organism evidence="1 2">
    <name type="scientific">Rhizoctonia solani</name>
    <dbReference type="NCBI Taxonomy" id="456999"/>
    <lineage>
        <taxon>Eukaryota</taxon>
        <taxon>Fungi</taxon>
        <taxon>Dikarya</taxon>
        <taxon>Basidiomycota</taxon>
        <taxon>Agaricomycotina</taxon>
        <taxon>Agaricomycetes</taxon>
        <taxon>Cantharellales</taxon>
        <taxon>Ceratobasidiaceae</taxon>
        <taxon>Rhizoctonia</taxon>
    </lineage>
</organism>
<reference evidence="1" key="1">
    <citation type="submission" date="2021-01" db="EMBL/GenBank/DDBJ databases">
        <authorList>
            <person name="Kaushik A."/>
        </authorList>
    </citation>
    <scope>NUCLEOTIDE SEQUENCE</scope>
    <source>
        <strain evidence="1">AG2-2IIIB</strain>
    </source>
</reference>
<accession>A0A8H3H1Q1</accession>
<protein>
    <submittedName>
        <fullName evidence="1">Uncharacterized protein</fullName>
    </submittedName>
</protein>
<evidence type="ECO:0000313" key="2">
    <source>
        <dbReference type="Proteomes" id="UP000663843"/>
    </source>
</evidence>
<gene>
    <name evidence="1" type="ORF">RDB_LOCUS112271</name>
</gene>
<dbReference type="Proteomes" id="UP000663843">
    <property type="component" value="Unassembled WGS sequence"/>
</dbReference>
<comment type="caution">
    <text evidence="1">The sequence shown here is derived from an EMBL/GenBank/DDBJ whole genome shotgun (WGS) entry which is preliminary data.</text>
</comment>
<dbReference type="AlphaFoldDB" id="A0A8H3H1Q1"/>
<dbReference type="EMBL" id="CAJMWT010003648">
    <property type="protein sequence ID" value="CAE6475948.1"/>
    <property type="molecule type" value="Genomic_DNA"/>
</dbReference>
<sequence>MGPIWCYWAYPMERFCSFILNSVKSRRYPCANIDERALNRARLQKILHKYRLIEKEPFTGRKRPEESDGATVFRNYPLAFLLSPHSTRLHVDRHLRRQSVRYLTTCFEILSEAAEALIPAELEQWGRPRIGNGGDEVHARIYHKLRPDGRDAAFVRYQLMVDQDADDASADERLEEESQYGKLRHIFVLAIPPKTPNINAHRKDKRYLLLAQIHEAKVDTDERDEYKVLWYKVYAFNAPLNVYGGTTLYK</sequence>